<dbReference type="Proteomes" id="UP000245790">
    <property type="component" value="Unassembled WGS sequence"/>
</dbReference>
<keyword evidence="4" id="KW-0472">Membrane</keyword>
<evidence type="ECO:0000256" key="3">
    <source>
        <dbReference type="ARBA" id="ARBA00034247"/>
    </source>
</evidence>
<feature type="transmembrane region" description="Helical" evidence="4">
    <location>
        <begin position="56"/>
        <end position="73"/>
    </location>
</feature>
<evidence type="ECO:0000313" key="7">
    <source>
        <dbReference type="Proteomes" id="UP000245790"/>
    </source>
</evidence>
<dbReference type="PANTHER" id="PTHR45138">
    <property type="entry name" value="REGULATORY COMPONENTS OF SENSORY TRANSDUCTION SYSTEM"/>
    <property type="match status" value="1"/>
</dbReference>
<evidence type="ECO:0000313" key="6">
    <source>
        <dbReference type="EMBL" id="PWK54386.1"/>
    </source>
</evidence>
<reference evidence="6 7" key="1">
    <citation type="submission" date="2018-05" db="EMBL/GenBank/DDBJ databases">
        <title>Genomic Encyclopedia of Type Strains, Phase IV (KMG-IV): sequencing the most valuable type-strain genomes for metagenomic binning, comparative biology and taxonomic classification.</title>
        <authorList>
            <person name="Goeker M."/>
        </authorList>
    </citation>
    <scope>NUCLEOTIDE SEQUENCE [LARGE SCALE GENOMIC DNA]</scope>
    <source>
        <strain evidence="6 7">DSM 25350</strain>
    </source>
</reference>
<keyword evidence="7" id="KW-1185">Reference proteome</keyword>
<feature type="domain" description="GGDEF" evidence="5">
    <location>
        <begin position="223"/>
        <end position="351"/>
    </location>
</feature>
<dbReference type="Pfam" id="PF00990">
    <property type="entry name" value="GGDEF"/>
    <property type="match status" value="1"/>
</dbReference>
<dbReference type="Gene3D" id="3.30.70.270">
    <property type="match status" value="1"/>
</dbReference>
<evidence type="ECO:0000256" key="1">
    <source>
        <dbReference type="ARBA" id="ARBA00001946"/>
    </source>
</evidence>
<dbReference type="InterPro" id="IPR029787">
    <property type="entry name" value="Nucleotide_cyclase"/>
</dbReference>
<dbReference type="PROSITE" id="PS50887">
    <property type="entry name" value="GGDEF"/>
    <property type="match status" value="1"/>
</dbReference>
<gene>
    <name evidence="6" type="ORF">C8D97_101234</name>
</gene>
<dbReference type="EMBL" id="QGGU01000001">
    <property type="protein sequence ID" value="PWK54386.1"/>
    <property type="molecule type" value="Genomic_DNA"/>
</dbReference>
<dbReference type="RefSeq" id="WP_109761503.1">
    <property type="nucleotide sequence ID" value="NZ_QGGU01000001.1"/>
</dbReference>
<dbReference type="PANTHER" id="PTHR45138:SF9">
    <property type="entry name" value="DIGUANYLATE CYCLASE DGCM-RELATED"/>
    <property type="match status" value="1"/>
</dbReference>
<proteinExistence type="predicted"/>
<evidence type="ECO:0000256" key="4">
    <source>
        <dbReference type="SAM" id="Phobius"/>
    </source>
</evidence>
<organism evidence="6 7">
    <name type="scientific">Pleionea mediterranea</name>
    <dbReference type="NCBI Taxonomy" id="523701"/>
    <lineage>
        <taxon>Bacteria</taxon>
        <taxon>Pseudomonadati</taxon>
        <taxon>Pseudomonadota</taxon>
        <taxon>Gammaproteobacteria</taxon>
        <taxon>Oceanospirillales</taxon>
        <taxon>Pleioneaceae</taxon>
        <taxon>Pleionea</taxon>
    </lineage>
</organism>
<dbReference type="GO" id="GO:0052621">
    <property type="term" value="F:diguanylate cyclase activity"/>
    <property type="evidence" value="ECO:0007669"/>
    <property type="project" value="UniProtKB-EC"/>
</dbReference>
<dbReference type="NCBIfam" id="TIGR00254">
    <property type="entry name" value="GGDEF"/>
    <property type="match status" value="1"/>
</dbReference>
<comment type="catalytic activity">
    <reaction evidence="3">
        <text>2 GTP = 3',3'-c-di-GMP + 2 diphosphate</text>
        <dbReference type="Rhea" id="RHEA:24898"/>
        <dbReference type="ChEBI" id="CHEBI:33019"/>
        <dbReference type="ChEBI" id="CHEBI:37565"/>
        <dbReference type="ChEBI" id="CHEBI:58805"/>
        <dbReference type="EC" id="2.7.7.65"/>
    </reaction>
</comment>
<dbReference type="CDD" id="cd01949">
    <property type="entry name" value="GGDEF"/>
    <property type="match status" value="1"/>
</dbReference>
<dbReference type="InterPro" id="IPR000160">
    <property type="entry name" value="GGDEF_dom"/>
</dbReference>
<dbReference type="SMART" id="SM00267">
    <property type="entry name" value="GGDEF"/>
    <property type="match status" value="1"/>
</dbReference>
<dbReference type="GO" id="GO:1902201">
    <property type="term" value="P:negative regulation of bacterial-type flagellum-dependent cell motility"/>
    <property type="evidence" value="ECO:0007669"/>
    <property type="project" value="TreeGrafter"/>
</dbReference>
<dbReference type="SUPFAM" id="SSF55073">
    <property type="entry name" value="Nucleotide cyclase"/>
    <property type="match status" value="1"/>
</dbReference>
<keyword evidence="4" id="KW-0812">Transmembrane</keyword>
<feature type="transmembrane region" description="Helical" evidence="4">
    <location>
        <begin position="26"/>
        <end position="44"/>
    </location>
</feature>
<dbReference type="GO" id="GO:0005886">
    <property type="term" value="C:plasma membrane"/>
    <property type="evidence" value="ECO:0007669"/>
    <property type="project" value="TreeGrafter"/>
</dbReference>
<dbReference type="EC" id="2.7.7.65" evidence="2"/>
<dbReference type="OrthoDB" id="9813903at2"/>
<dbReference type="FunFam" id="3.30.70.270:FF:000001">
    <property type="entry name" value="Diguanylate cyclase domain protein"/>
    <property type="match status" value="1"/>
</dbReference>
<evidence type="ECO:0000259" key="5">
    <source>
        <dbReference type="PROSITE" id="PS50887"/>
    </source>
</evidence>
<evidence type="ECO:0000256" key="2">
    <source>
        <dbReference type="ARBA" id="ARBA00012528"/>
    </source>
</evidence>
<dbReference type="GO" id="GO:0043709">
    <property type="term" value="P:cell adhesion involved in single-species biofilm formation"/>
    <property type="evidence" value="ECO:0007669"/>
    <property type="project" value="TreeGrafter"/>
</dbReference>
<accession>A0A316G399</accession>
<keyword evidence="4" id="KW-1133">Transmembrane helix</keyword>
<dbReference type="AlphaFoldDB" id="A0A316G399"/>
<protein>
    <recommendedName>
        <fullName evidence="2">diguanylate cyclase</fullName>
        <ecNumber evidence="2">2.7.7.65</ecNumber>
    </recommendedName>
</protein>
<comment type="cofactor">
    <cofactor evidence="1">
        <name>Mg(2+)</name>
        <dbReference type="ChEBI" id="CHEBI:18420"/>
    </cofactor>
</comment>
<name>A0A316G399_9GAMM</name>
<dbReference type="InterPro" id="IPR043128">
    <property type="entry name" value="Rev_trsase/Diguanyl_cyclase"/>
</dbReference>
<sequence>MIAKKWWDNFLERSPGYNIEEKRRKLVFYVASYAGGLITLFFSSQHISTQSFSPQLLFLGLLILLNVILSHFVNKKQPFFYTAGLLNGGLMLYLTISGGYNNTGLFWIFPLPIASFILLGYWIGLIFNSILYLLVSLLLLNPDYIQASYSSDDTSRFLASLFTTILLASIGEYFRYRSQTELTEINLERQRQANTDPLTHLPNRRFLETVYLPRLHNQEEQSFPVTCVVMDIDHFKQVNDKHGHDIGDKVLKHIAHLLTQHIRQTDVVVRTGGEEFLVIFPKADLSIGFKLSEKLRQTVEVSPFVMEGTTLDITCSFGVSTALTSDEINAAFKQADDKLYQAKRAGRNCVC</sequence>
<feature type="transmembrane region" description="Helical" evidence="4">
    <location>
        <begin position="108"/>
        <end position="135"/>
    </location>
</feature>
<comment type="caution">
    <text evidence="6">The sequence shown here is derived from an EMBL/GenBank/DDBJ whole genome shotgun (WGS) entry which is preliminary data.</text>
</comment>
<dbReference type="InterPro" id="IPR050469">
    <property type="entry name" value="Diguanylate_Cyclase"/>
</dbReference>